<dbReference type="GO" id="GO:0030488">
    <property type="term" value="P:tRNA methylation"/>
    <property type="evidence" value="ECO:0007669"/>
    <property type="project" value="EnsemblFungi"/>
</dbReference>
<dbReference type="EC" id="2.3.1.231" evidence="4"/>
<dbReference type="OMA" id="FCILEQF"/>
<comment type="pathway">
    <text evidence="2">tRNA modification; wybutosine-tRNA(Phe) biosynthesis.</text>
</comment>
<dbReference type="RefSeq" id="XP_004181830.1">
    <property type="nucleotide sequence ID" value="XM_004181782.1"/>
</dbReference>
<dbReference type="EMBL" id="HE806323">
    <property type="protein sequence ID" value="CCH62311.1"/>
    <property type="molecule type" value="Genomic_DNA"/>
</dbReference>
<reference evidence="14 15" key="1">
    <citation type="journal article" date="2011" name="Proc. Natl. Acad. Sci. U.S.A.">
        <title>Evolutionary erosion of yeast sex chromosomes by mating-type switching accidents.</title>
        <authorList>
            <person name="Gordon J.L."/>
            <person name="Armisen D."/>
            <person name="Proux-Wera E."/>
            <person name="Oheigeartaigh S.S."/>
            <person name="Byrne K.P."/>
            <person name="Wolfe K.H."/>
        </authorList>
    </citation>
    <scope>NUCLEOTIDE SEQUENCE [LARGE SCALE GENOMIC DNA]</scope>
    <source>
        <strain evidence="15">ATCC 34711 / CBS 6284 / DSM 70876 / NBRC 10599 / NRRL Y-10934 / UCD 77-7</strain>
    </source>
</reference>
<keyword evidence="10" id="KW-0819">tRNA processing</keyword>
<evidence type="ECO:0000256" key="2">
    <source>
        <dbReference type="ARBA" id="ARBA00004797"/>
    </source>
</evidence>
<evidence type="ECO:0000256" key="9">
    <source>
        <dbReference type="ARBA" id="ARBA00022691"/>
    </source>
</evidence>
<dbReference type="SMART" id="SM00612">
    <property type="entry name" value="Kelch"/>
    <property type="match status" value="1"/>
</dbReference>
<keyword evidence="7" id="KW-0489">Methyltransferase</keyword>
<dbReference type="FunCoup" id="I2H7F9">
    <property type="interactions" value="118"/>
</dbReference>
<organism evidence="14 15">
    <name type="scientific">Henningerozyma blattae (strain ATCC 34711 / CBS 6284 / DSM 70876 / NBRC 10599 / NRRL Y-10934 / UCD 77-7)</name>
    <name type="common">Yeast</name>
    <name type="synonym">Tetrapisispora blattae</name>
    <dbReference type="NCBI Taxonomy" id="1071380"/>
    <lineage>
        <taxon>Eukaryota</taxon>
        <taxon>Fungi</taxon>
        <taxon>Dikarya</taxon>
        <taxon>Ascomycota</taxon>
        <taxon>Saccharomycotina</taxon>
        <taxon>Saccharomycetes</taxon>
        <taxon>Saccharomycetales</taxon>
        <taxon>Saccharomycetaceae</taxon>
        <taxon>Henningerozyma</taxon>
    </lineage>
</organism>
<evidence type="ECO:0000256" key="10">
    <source>
        <dbReference type="ARBA" id="ARBA00022694"/>
    </source>
</evidence>
<dbReference type="Pfam" id="PF13418">
    <property type="entry name" value="Beta-prop_TYW4"/>
    <property type="match status" value="1"/>
</dbReference>
<evidence type="ECO:0000256" key="4">
    <source>
        <dbReference type="ARBA" id="ARBA00012155"/>
    </source>
</evidence>
<dbReference type="InterPro" id="IPR007213">
    <property type="entry name" value="Ppm1/Ppm2/Tcmp"/>
</dbReference>
<comment type="similarity">
    <text evidence="3">Belongs to the methyltransferase superfamily. LCMT family.</text>
</comment>
<evidence type="ECO:0000256" key="8">
    <source>
        <dbReference type="ARBA" id="ARBA00022679"/>
    </source>
</evidence>
<dbReference type="STRING" id="1071380.I2H7F9"/>
<evidence type="ECO:0000313" key="14">
    <source>
        <dbReference type="EMBL" id="CCH62311.1"/>
    </source>
</evidence>
<dbReference type="InterPro" id="IPR006652">
    <property type="entry name" value="Kelch_1"/>
</dbReference>
<dbReference type="InterPro" id="IPR015915">
    <property type="entry name" value="Kelch-typ_b-propeller"/>
</dbReference>
<proteinExistence type="inferred from homology"/>
<dbReference type="Gene3D" id="3.40.50.150">
    <property type="entry name" value="Vaccinia Virus protein VP39"/>
    <property type="match status" value="1"/>
</dbReference>
<keyword evidence="9" id="KW-0949">S-adenosyl-L-methionine</keyword>
<evidence type="ECO:0000256" key="11">
    <source>
        <dbReference type="ARBA" id="ARBA00029750"/>
    </source>
</evidence>
<evidence type="ECO:0000256" key="12">
    <source>
        <dbReference type="ARBA" id="ARBA00030847"/>
    </source>
</evidence>
<dbReference type="SUPFAM" id="SSF53335">
    <property type="entry name" value="S-adenosyl-L-methionine-dependent methyltransferases"/>
    <property type="match status" value="1"/>
</dbReference>
<dbReference type="InParanoid" id="I2H7F9"/>
<dbReference type="OrthoDB" id="47172at2759"/>
<comment type="catalytic activity">
    <reaction evidence="13">
        <text>7-[(3S)-(3-amino-3-methoxycarbonyl)propyl]wyosine(37) in tRNA(Phe) + S-adenosyl-L-methionine + CO2 = wybutosine(37) in tRNA(Phe) + S-adenosyl-L-homocysteine + 2 H(+)</text>
        <dbReference type="Rhea" id="RHEA:37119"/>
        <dbReference type="Rhea" id="RHEA-COMP:11844"/>
        <dbReference type="Rhea" id="RHEA-COMP:11847"/>
        <dbReference type="ChEBI" id="CHEBI:15378"/>
        <dbReference type="ChEBI" id="CHEBI:16526"/>
        <dbReference type="ChEBI" id="CHEBI:57856"/>
        <dbReference type="ChEBI" id="CHEBI:59789"/>
        <dbReference type="ChEBI" id="CHEBI:73544"/>
        <dbReference type="ChEBI" id="CHEBI:74275"/>
        <dbReference type="EC" id="2.3.1.231"/>
    </reaction>
</comment>
<evidence type="ECO:0000256" key="7">
    <source>
        <dbReference type="ARBA" id="ARBA00022603"/>
    </source>
</evidence>
<name>I2H7F9_HENB6</name>
<dbReference type="EC" id="2.1.1.290" evidence="5"/>
<dbReference type="PANTHER" id="PTHR46529:SF1">
    <property type="entry name" value="TRNA WYBUTOSINE-SYNTHESIZING PROTEIN 4"/>
    <property type="match status" value="1"/>
</dbReference>
<dbReference type="AlphaFoldDB" id="I2H7F9"/>
<evidence type="ECO:0000256" key="5">
    <source>
        <dbReference type="ARBA" id="ARBA00012779"/>
    </source>
</evidence>
<evidence type="ECO:0000256" key="13">
    <source>
        <dbReference type="ARBA" id="ARBA00049250"/>
    </source>
</evidence>
<evidence type="ECO:0000256" key="6">
    <source>
        <dbReference type="ARBA" id="ARBA00018045"/>
    </source>
</evidence>
<dbReference type="SUPFAM" id="SSF117281">
    <property type="entry name" value="Kelch motif"/>
    <property type="match status" value="1"/>
</dbReference>
<accession>I2H7F9</accession>
<evidence type="ECO:0000313" key="15">
    <source>
        <dbReference type="Proteomes" id="UP000002866"/>
    </source>
</evidence>
<dbReference type="UniPathway" id="UPA00375"/>
<evidence type="ECO:0000256" key="1">
    <source>
        <dbReference type="ARBA" id="ARBA00001806"/>
    </source>
</evidence>
<dbReference type="HOGENOM" id="CLU_002761_0_0_1"/>
<sequence length="724" mass="82068">MKTEKDLEILKKASITAAQRRQILKQDRRKKFKDLAIQDTNNSSIASKRSVEKLYLPKLDWNKSESDQGNGNETQLEYFKYFVRKGPKRSPCINRGYWLRLHAIRSRLDSIIGGTSGNILIINLGCGYDPLAFQLLDKKNVSSRMYHERVSFLDIDYEEMIATKSKIIRETAELSNITGKEIPTSSDFDSTEYNSPKYKTKICNLNDSKSFNNLIQTMDISDSNLIKVFIAEVSLAYMAPEKADEIIQICGNLEKSHFIIMEQLIPQGVNEPFSKQMLKHFKKNDSPLQCVLKYQTIESQKNRFEKLNFNYVNAGDMFQLWLQTSDELISKVEKIQPFDELEEFHLFSHHYILCHATNDSEFVFTPKYKFVDNKSLDKQFKIYNDKNVKIRDLGFDIKRRFGTSIMSENYKNIDSIIYNSGCNPARLDSTIKIGLDVEIDNFKDNIELLENNSDTGLFPTARMCHSFTTLSDTEAIVIGGRTGPNQSIWDSWIYHLETRKWRKINDSLTSRYRHASCSLGKDRILVVGGVVDAIDNNKSIFAIYDKTTNKIECCEPQNSKGSCIKTVFTSLVSSAIASLRGISGTTTVAIIGGESDGKTIQDTLTIYSYKDKMLRFTRQFQCPLFKRYGSQIAFIDDTHILIVGGTSDTILFGQDSTIAIADITTGEAYGVHIPDSIWENSPICFVGSSLQRVSSNKFVIVGGGATCYGFGSISSNIFELDISL</sequence>
<dbReference type="GeneID" id="14497468"/>
<gene>
    <name evidence="14" type="primary">TBLA0H00180</name>
    <name evidence="14" type="ORF">TBLA_0H00180</name>
</gene>
<dbReference type="Pfam" id="PF04072">
    <property type="entry name" value="LCM"/>
    <property type="match status" value="1"/>
</dbReference>
<dbReference type="PANTHER" id="PTHR46529">
    <property type="entry name" value="TRNA WYBUTOSINE-SYNTHESIZING PROTEIN 4"/>
    <property type="match status" value="1"/>
</dbReference>
<evidence type="ECO:0000256" key="3">
    <source>
        <dbReference type="ARBA" id="ARBA00010703"/>
    </source>
</evidence>
<dbReference type="GO" id="GO:0031591">
    <property type="term" value="P:wybutosine biosynthetic process"/>
    <property type="evidence" value="ECO:0007669"/>
    <property type="project" value="EnsemblFungi"/>
</dbReference>
<keyword evidence="15" id="KW-1185">Reference proteome</keyword>
<dbReference type="Gene3D" id="2.120.10.80">
    <property type="entry name" value="Kelch-type beta propeller"/>
    <property type="match status" value="1"/>
</dbReference>
<protein>
    <recommendedName>
        <fullName evidence="6">tRNA wybutosine-synthesizing protein 4</fullName>
        <ecNumber evidence="5">2.1.1.290</ecNumber>
        <ecNumber evidence="4">2.3.1.231</ecNumber>
    </recommendedName>
    <alternativeName>
        <fullName evidence="12">tRNA(Phe) (7-(3-amino-3-(methoxycarbonyl)propyl)wyosine(37)-N)-methoxycarbonyltransferase</fullName>
    </alternativeName>
    <alternativeName>
        <fullName evidence="11">tRNA(Phe) (7-(3-amino-3-carboxypropyl)wyosine(37)-O)-methyltransferase</fullName>
    </alternativeName>
</protein>
<dbReference type="InterPro" id="IPR029063">
    <property type="entry name" value="SAM-dependent_MTases_sf"/>
</dbReference>
<dbReference type="Proteomes" id="UP000002866">
    <property type="component" value="Chromosome 8"/>
</dbReference>
<keyword evidence="8" id="KW-0808">Transferase</keyword>
<dbReference type="eggNOG" id="KOG2918">
    <property type="taxonomic scope" value="Eukaryota"/>
</dbReference>
<comment type="catalytic activity">
    <reaction evidence="1">
        <text>7-[(3S)-3-amino-3-carboxypropyl]wyosine(37) in tRNA(Phe) + S-adenosyl-L-methionine = 7-[(3S)-(3-amino-3-methoxycarbonyl)propyl]wyosine(37) in tRNA(Phe) + S-adenosyl-L-homocysteine</text>
        <dbReference type="Rhea" id="RHEA:36903"/>
        <dbReference type="Rhea" id="RHEA-COMP:10379"/>
        <dbReference type="Rhea" id="RHEA-COMP:11844"/>
        <dbReference type="ChEBI" id="CHEBI:57856"/>
        <dbReference type="ChEBI" id="CHEBI:59789"/>
        <dbReference type="ChEBI" id="CHEBI:73543"/>
        <dbReference type="ChEBI" id="CHEBI:74275"/>
        <dbReference type="EC" id="2.1.1.290"/>
    </reaction>
</comment>
<dbReference type="GO" id="GO:0008175">
    <property type="term" value="F:tRNA methyltransferase activity"/>
    <property type="evidence" value="ECO:0007669"/>
    <property type="project" value="EnsemblFungi"/>
</dbReference>
<dbReference type="KEGG" id="tbl:TBLA_0H00180"/>